<dbReference type="Proteomes" id="UP000095558">
    <property type="component" value="Unassembled WGS sequence"/>
</dbReference>
<accession>A0A173Z5K6</accession>
<evidence type="ECO:0000313" key="3">
    <source>
        <dbReference type="EMBL" id="CUN71000.1"/>
    </source>
</evidence>
<dbReference type="InterPro" id="IPR028098">
    <property type="entry name" value="Glyco_trans_4-like_N"/>
</dbReference>
<dbReference type="Pfam" id="PF00534">
    <property type="entry name" value="Glycos_transf_1"/>
    <property type="match status" value="1"/>
</dbReference>
<name>A0A173Z5K6_9CLOT</name>
<proteinExistence type="predicted"/>
<dbReference type="SUPFAM" id="SSF53756">
    <property type="entry name" value="UDP-Glycosyltransferase/glycogen phosphorylase"/>
    <property type="match status" value="1"/>
</dbReference>
<reference evidence="3 4" key="1">
    <citation type="submission" date="2015-09" db="EMBL/GenBank/DDBJ databases">
        <authorList>
            <consortium name="Pathogen Informatics"/>
        </authorList>
    </citation>
    <scope>NUCLEOTIDE SEQUENCE [LARGE SCALE GENOMIC DNA]</scope>
    <source>
        <strain evidence="3 4">2789STDY5834855</strain>
    </source>
</reference>
<dbReference type="Pfam" id="PF13439">
    <property type="entry name" value="Glyco_transf_4"/>
    <property type="match status" value="1"/>
</dbReference>
<dbReference type="Gene3D" id="3.40.50.2000">
    <property type="entry name" value="Glycogen Phosphorylase B"/>
    <property type="match status" value="2"/>
</dbReference>
<feature type="domain" description="Glycosyltransferase subfamily 4-like N-terminal" evidence="2">
    <location>
        <begin position="21"/>
        <end position="188"/>
    </location>
</feature>
<evidence type="ECO:0000313" key="4">
    <source>
        <dbReference type="Proteomes" id="UP000095558"/>
    </source>
</evidence>
<dbReference type="PANTHER" id="PTHR12526:SF630">
    <property type="entry name" value="GLYCOSYLTRANSFERASE"/>
    <property type="match status" value="1"/>
</dbReference>
<organism evidence="3 4">
    <name type="scientific">Clostridium disporicum</name>
    <dbReference type="NCBI Taxonomy" id="84024"/>
    <lineage>
        <taxon>Bacteria</taxon>
        <taxon>Bacillati</taxon>
        <taxon>Bacillota</taxon>
        <taxon>Clostridia</taxon>
        <taxon>Eubacteriales</taxon>
        <taxon>Clostridiaceae</taxon>
        <taxon>Clostridium</taxon>
    </lineage>
</organism>
<dbReference type="OrthoDB" id="3199616at2"/>
<dbReference type="InterPro" id="IPR001296">
    <property type="entry name" value="Glyco_trans_1"/>
</dbReference>
<dbReference type="RefSeq" id="WP_055275316.1">
    <property type="nucleotide sequence ID" value="NZ_CYZV01000004.1"/>
</dbReference>
<evidence type="ECO:0000259" key="1">
    <source>
        <dbReference type="Pfam" id="PF00534"/>
    </source>
</evidence>
<dbReference type="PANTHER" id="PTHR12526">
    <property type="entry name" value="GLYCOSYLTRANSFERASE"/>
    <property type="match status" value="1"/>
</dbReference>
<dbReference type="EMBL" id="CYZV01000004">
    <property type="protein sequence ID" value="CUN71000.1"/>
    <property type="molecule type" value="Genomic_DNA"/>
</dbReference>
<feature type="domain" description="Glycosyl transferase family 1" evidence="1">
    <location>
        <begin position="195"/>
        <end position="346"/>
    </location>
</feature>
<sequence length="374" mass="42680">MEKLNNKKKVKVLEISHGLAPGGIESFLINIFENIDREKIEISFALACDGKQFYEDKVISEGAKVYHTSDLNGIKNIVRHFFRLIKVLKKEGPFDVVHTNIDFFNGINLLAAFIARVPVRISHSHNTNSAHARTVGATLPIRIYRKIMRTIINFFSTKRLGCSKAANLYMYGEKVKDTIVINNGVDFEKFKNTPDIEELNINSNEIKLLTVGRMCEQKNSIFIVKIINELIKINKNIHLYWIGKGPQEEEVKGLIKECRLEDTITLLGSRKDVPNIMTKMDFMLFPSKWEGLPVTLVEAQVANLPCFISDKITEEADLGLCNVISLEKNEIEWANIIDSYIKDNNYNSKVLKDKVNSFNIKNVVKEIEAIYLQV</sequence>
<protein>
    <submittedName>
        <fullName evidence="3">Capsular polysaccharide biosynthesis protein</fullName>
    </submittedName>
</protein>
<dbReference type="AlphaFoldDB" id="A0A173Z5K6"/>
<dbReference type="GO" id="GO:0016757">
    <property type="term" value="F:glycosyltransferase activity"/>
    <property type="evidence" value="ECO:0007669"/>
    <property type="project" value="InterPro"/>
</dbReference>
<evidence type="ECO:0000259" key="2">
    <source>
        <dbReference type="Pfam" id="PF13439"/>
    </source>
</evidence>
<gene>
    <name evidence="3" type="ORF">ERS852470_00544</name>
</gene>